<feature type="transmembrane region" description="Helical" evidence="1">
    <location>
        <begin position="21"/>
        <end position="38"/>
    </location>
</feature>
<comment type="caution">
    <text evidence="2">The sequence shown here is derived from an EMBL/GenBank/DDBJ whole genome shotgun (WGS) entry which is preliminary data.</text>
</comment>
<gene>
    <name evidence="2" type="ORF">H2Z84_06005</name>
</gene>
<feature type="transmembrane region" description="Helical" evidence="1">
    <location>
        <begin position="84"/>
        <end position="103"/>
    </location>
</feature>
<accession>A0A838YAY7</accession>
<evidence type="ECO:0000313" key="2">
    <source>
        <dbReference type="EMBL" id="MBA4707934.1"/>
    </source>
</evidence>
<dbReference type="RefSeq" id="WP_181835174.1">
    <property type="nucleotide sequence ID" value="NZ_JACERN010000022.1"/>
</dbReference>
<dbReference type="Proteomes" id="UP000545606">
    <property type="component" value="Unassembled WGS sequence"/>
</dbReference>
<protein>
    <submittedName>
        <fullName evidence="2">Uncharacterized protein</fullName>
    </submittedName>
</protein>
<keyword evidence="3" id="KW-1185">Reference proteome</keyword>
<keyword evidence="1" id="KW-0812">Transmembrane</keyword>
<keyword evidence="1" id="KW-1133">Transmembrane helix</keyword>
<keyword evidence="1" id="KW-0472">Membrane</keyword>
<organism evidence="2 3">
    <name type="scientific">Aquitalea aquatica</name>
    <dbReference type="NCBI Taxonomy" id="3044273"/>
    <lineage>
        <taxon>Bacteria</taxon>
        <taxon>Pseudomonadati</taxon>
        <taxon>Pseudomonadota</taxon>
        <taxon>Betaproteobacteria</taxon>
        <taxon>Neisseriales</taxon>
        <taxon>Chromobacteriaceae</taxon>
        <taxon>Aquitalea</taxon>
    </lineage>
</organism>
<proteinExistence type="predicted"/>
<evidence type="ECO:0000256" key="1">
    <source>
        <dbReference type="SAM" id="Phobius"/>
    </source>
</evidence>
<dbReference type="AlphaFoldDB" id="A0A838YAY7"/>
<feature type="transmembrane region" description="Helical" evidence="1">
    <location>
        <begin position="115"/>
        <end position="136"/>
    </location>
</feature>
<dbReference type="EMBL" id="JACERN010000022">
    <property type="protein sequence ID" value="MBA4707934.1"/>
    <property type="molecule type" value="Genomic_DNA"/>
</dbReference>
<name>A0A838YAY7_9NEIS</name>
<reference evidence="2 3" key="1">
    <citation type="submission" date="2020-07" db="EMBL/GenBank/DDBJ databases">
        <title>Draft genome sequence of violacein-producing bacteria and related species.</title>
        <authorList>
            <person name="Wilson H.S."/>
            <person name="De Leon M.E."/>
        </authorList>
    </citation>
    <scope>NUCLEOTIDE SEQUENCE [LARGE SCALE GENOMIC DNA]</scope>
    <source>
        <strain evidence="2 3">HSC-21Su07</strain>
    </source>
</reference>
<sequence>MNSVEINREKSVIFTELKTDYLYIAIPFLLLIAIKLYMGEWRDVILSTDWSLASCLIFGQSASKLSRAAVASKNMIVEQNFGWYTAKRFLLIVASLAVYFGMIAKPSLSLAFSQIFLFLIASFFHFKDGFAALLIIRNKQ</sequence>
<evidence type="ECO:0000313" key="3">
    <source>
        <dbReference type="Proteomes" id="UP000545606"/>
    </source>
</evidence>